<gene>
    <name evidence="5" type="ORF">IAA06_12555</name>
</gene>
<dbReference type="EMBL" id="DWYZ01000235">
    <property type="protein sequence ID" value="HJB29602.1"/>
    <property type="molecule type" value="Genomic_DNA"/>
</dbReference>
<keyword evidence="2" id="KW-0865">Zymogen</keyword>
<reference evidence="5" key="1">
    <citation type="journal article" date="2021" name="PeerJ">
        <title>Extensive microbial diversity within the chicken gut microbiome revealed by metagenomics and culture.</title>
        <authorList>
            <person name="Gilroy R."/>
            <person name="Ravi A."/>
            <person name="Getino M."/>
            <person name="Pursley I."/>
            <person name="Horton D.L."/>
            <person name="Alikhan N.F."/>
            <person name="Baker D."/>
            <person name="Gharbi K."/>
            <person name="Hall N."/>
            <person name="Watson M."/>
            <person name="Adriaenssens E.M."/>
            <person name="Foster-Nyarko E."/>
            <person name="Jarju S."/>
            <person name="Secka A."/>
            <person name="Antonio M."/>
            <person name="Oren A."/>
            <person name="Chaudhuri R.R."/>
            <person name="La Ragione R."/>
            <person name="Hildebrand F."/>
            <person name="Pallen M.J."/>
        </authorList>
    </citation>
    <scope>NUCLEOTIDE SEQUENCE</scope>
    <source>
        <strain evidence="5">ChiSjej1B19-5720</strain>
    </source>
</reference>
<name>A0A9D2LUG9_9FIRM</name>
<dbReference type="PANTHER" id="PTHR10067:SF17">
    <property type="entry name" value="PHOSPHATIDYLSERINE DECARBOXYLASE PROENZYME 2"/>
    <property type="match status" value="1"/>
</dbReference>
<sequence length="302" mass="34657">MRYIDRKGNITIEESGRDRLIRHLYEDWGGRLCLKIIVRPFISRLAGWFLDSGISKGLIPGFVKRNRIDLSEYEEKNYTSYNDFFTRKQKPEARPVAKGDKILVSPCDGKATVCRIGRDSRFFIKDMEYTLDQLLRNSHLTRRYQGGYAVIFRLTVEDCHRYCYVADGWKSPNVYIRGRLYPAGQAAQEDGRAYVENTREYTLLKTSCLGTVLMMEVGALLVGKIHNFQKDACAVKKGQEKGFFAFGGSTVVLLLQPDKVRLDFDLVENSENGYETLVKMGERIGEQKLSKRTGKASRQRTE</sequence>
<keyword evidence="1" id="KW-0210">Decarboxylase</keyword>
<comment type="caution">
    <text evidence="5">The sequence shown here is derived from an EMBL/GenBank/DDBJ whole genome shotgun (WGS) entry which is preliminary data.</text>
</comment>
<dbReference type="AlphaFoldDB" id="A0A9D2LUG9"/>
<accession>A0A9D2LUG9</accession>
<dbReference type="Proteomes" id="UP000823842">
    <property type="component" value="Unassembled WGS sequence"/>
</dbReference>
<dbReference type="PANTHER" id="PTHR10067">
    <property type="entry name" value="PHOSPHATIDYLSERINE DECARBOXYLASE"/>
    <property type="match status" value="1"/>
</dbReference>
<dbReference type="Pfam" id="PF02666">
    <property type="entry name" value="PS_Dcarbxylase"/>
    <property type="match status" value="1"/>
</dbReference>
<dbReference type="InterPro" id="IPR003817">
    <property type="entry name" value="PS_Dcarbxylase"/>
</dbReference>
<keyword evidence="3" id="KW-0456">Lyase</keyword>
<reference evidence="5" key="2">
    <citation type="submission" date="2021-04" db="EMBL/GenBank/DDBJ databases">
        <authorList>
            <person name="Gilroy R."/>
        </authorList>
    </citation>
    <scope>NUCLEOTIDE SEQUENCE</scope>
    <source>
        <strain evidence="5">ChiSjej1B19-5720</strain>
    </source>
</reference>
<evidence type="ECO:0000313" key="5">
    <source>
        <dbReference type="EMBL" id="HJB29602.1"/>
    </source>
</evidence>
<dbReference type="GO" id="GO:0008654">
    <property type="term" value="P:phospholipid biosynthetic process"/>
    <property type="evidence" value="ECO:0007669"/>
    <property type="project" value="InterPro"/>
</dbReference>
<evidence type="ECO:0000256" key="4">
    <source>
        <dbReference type="ARBA" id="ARBA00023317"/>
    </source>
</evidence>
<evidence type="ECO:0000256" key="2">
    <source>
        <dbReference type="ARBA" id="ARBA00023145"/>
    </source>
</evidence>
<evidence type="ECO:0000313" key="6">
    <source>
        <dbReference type="Proteomes" id="UP000823842"/>
    </source>
</evidence>
<dbReference type="GO" id="GO:0004609">
    <property type="term" value="F:phosphatidylserine decarboxylase activity"/>
    <property type="evidence" value="ECO:0007669"/>
    <property type="project" value="InterPro"/>
</dbReference>
<protein>
    <submittedName>
        <fullName evidence="5">Phosphatidylserine decarboxylase</fullName>
    </submittedName>
</protein>
<proteinExistence type="predicted"/>
<evidence type="ECO:0000256" key="1">
    <source>
        <dbReference type="ARBA" id="ARBA00022793"/>
    </source>
</evidence>
<evidence type="ECO:0000256" key="3">
    <source>
        <dbReference type="ARBA" id="ARBA00023239"/>
    </source>
</evidence>
<organism evidence="5 6">
    <name type="scientific">Candidatus Blautia faecavium</name>
    <dbReference type="NCBI Taxonomy" id="2838487"/>
    <lineage>
        <taxon>Bacteria</taxon>
        <taxon>Bacillati</taxon>
        <taxon>Bacillota</taxon>
        <taxon>Clostridia</taxon>
        <taxon>Lachnospirales</taxon>
        <taxon>Lachnospiraceae</taxon>
        <taxon>Blautia</taxon>
    </lineage>
</organism>
<keyword evidence="4" id="KW-0670">Pyruvate</keyword>